<dbReference type="InterPro" id="IPR041664">
    <property type="entry name" value="AAA_16"/>
</dbReference>
<organism evidence="3 4">
    <name type="scientific">Streptomyces doudnae</name>
    <dbReference type="NCBI Taxonomy" id="3075536"/>
    <lineage>
        <taxon>Bacteria</taxon>
        <taxon>Bacillati</taxon>
        <taxon>Actinomycetota</taxon>
        <taxon>Actinomycetes</taxon>
        <taxon>Kitasatosporales</taxon>
        <taxon>Streptomycetaceae</taxon>
        <taxon>Streptomyces</taxon>
    </lineage>
</organism>
<dbReference type="Gene3D" id="3.40.50.300">
    <property type="entry name" value="P-loop containing nucleotide triphosphate hydrolases"/>
    <property type="match status" value="1"/>
</dbReference>
<dbReference type="InterPro" id="IPR000792">
    <property type="entry name" value="Tscrpt_reg_LuxR_C"/>
</dbReference>
<dbReference type="InterPro" id="IPR039420">
    <property type="entry name" value="WalR-like"/>
</dbReference>
<evidence type="ECO:0000259" key="2">
    <source>
        <dbReference type="PROSITE" id="PS50043"/>
    </source>
</evidence>
<dbReference type="EMBL" id="JAVRES010000001">
    <property type="protein sequence ID" value="MDT0433639.1"/>
    <property type="molecule type" value="Genomic_DNA"/>
</dbReference>
<keyword evidence="4" id="KW-1185">Reference proteome</keyword>
<protein>
    <submittedName>
        <fullName evidence="3">DUF2791 family P-loop domain-containing protein</fullName>
    </submittedName>
</protein>
<dbReference type="Pfam" id="PF00196">
    <property type="entry name" value="GerE"/>
    <property type="match status" value="1"/>
</dbReference>
<evidence type="ECO:0000313" key="4">
    <source>
        <dbReference type="Proteomes" id="UP001183535"/>
    </source>
</evidence>
<dbReference type="PROSITE" id="PS50043">
    <property type="entry name" value="HTH_LUXR_2"/>
    <property type="match status" value="1"/>
</dbReference>
<dbReference type="GO" id="GO:0003677">
    <property type="term" value="F:DNA binding"/>
    <property type="evidence" value="ECO:0007669"/>
    <property type="project" value="UniProtKB-KW"/>
</dbReference>
<dbReference type="SUPFAM" id="SSF48452">
    <property type="entry name" value="TPR-like"/>
    <property type="match status" value="1"/>
</dbReference>
<dbReference type="InterPro" id="IPR016032">
    <property type="entry name" value="Sig_transdc_resp-reg_C-effctor"/>
</dbReference>
<comment type="caution">
    <text evidence="3">The sequence shown here is derived from an EMBL/GenBank/DDBJ whole genome shotgun (WGS) entry which is preliminary data.</text>
</comment>
<dbReference type="RefSeq" id="WP_093827232.1">
    <property type="nucleotide sequence ID" value="NZ_JAVRES010000001.1"/>
</dbReference>
<dbReference type="SMART" id="SM00421">
    <property type="entry name" value="HTH_LUXR"/>
    <property type="match status" value="1"/>
</dbReference>
<dbReference type="Pfam" id="PF13191">
    <property type="entry name" value="AAA_16"/>
    <property type="match status" value="1"/>
</dbReference>
<feature type="domain" description="HTH luxR-type" evidence="2">
    <location>
        <begin position="855"/>
        <end position="920"/>
    </location>
</feature>
<name>A0ABD5EGX3_9ACTN</name>
<dbReference type="PROSITE" id="PS00622">
    <property type="entry name" value="HTH_LUXR_1"/>
    <property type="match status" value="1"/>
</dbReference>
<sequence>MHLVERDRERTALTDMIQRAARGEGQVALITGGIGSGKTALLAEAAEEARRRGFDVRCATASLAERQTPGAVLGQLTRGLGPVPGNLPAPAGTGARDTLARLGPESLDSAVSRALLRLCADVERRARRTPLLLCLDDVQFMDELSLHWLLLLIRRLSDAALALVLTERGLSRPADPRLRAELRRRPEHRPLALPALSVDGTAAVLAPHVGDRLAPLLAAECHAVSGGNPLLVRALAEDSRHGAADPGTTTERLVVGDAFADAVTGCLHRGWPALLRIARALAVLRDDAPADTTVARVADVEDTVRVRGLRALEDAGLLAGGRLRHPATAAAALAGCTGQERAALHHRAAERLYEQGAPAVRVAHHLVAAGTGTAPWAGDQLREAAERHLAASRPASARPCLEAALRHCRDDGERLRLKALLAGATWVLDPTMGARHLVELAGALRDGRLPDQYAVMLAKYLLWHGKYVEAADAVERIGRRDAAVTDPTAAAEARATRELLSVTYPGLVPGGRPAPARVASAGDPRTRGAAALSDVLRHGPDRRVVESAEAAMRAMSLGRTTHEWLTCAVSALLFADRTASAASWCDHWLAEARARRVPLWIAEFSSLRAGVALRQGRPREARELAETALARIPVESWGVCIGGPLANLIQANTDLGDHEAAAGYVEMPLPQGLFDSRFGLYYLNARGHHYLATGQPRAALDDFVNCGALMRRWRLDQPSLIPWRSGAAHAHLALGGTARARALAAEQLRLTGGALTRTRGLSLRVLAAVGPPSRRGAPLRNAVALLERSGDRLQHAGALAELGLTHLRAGRAETAAELVDRAAELAEECRAPHLAARFRDILPAHRALSAAAAPRDQGLDLLSPAERRVASLTAQGFSNREISARLDVTVSTVEQHLTRVFRKLGVRTRGELRQPGALAG</sequence>
<dbReference type="PRINTS" id="PR00038">
    <property type="entry name" value="HTHLUXR"/>
</dbReference>
<dbReference type="SUPFAM" id="SSF52540">
    <property type="entry name" value="P-loop containing nucleoside triphosphate hydrolases"/>
    <property type="match status" value="1"/>
</dbReference>
<dbReference type="Proteomes" id="UP001183535">
    <property type="component" value="Unassembled WGS sequence"/>
</dbReference>
<dbReference type="InterPro" id="IPR003593">
    <property type="entry name" value="AAA+_ATPase"/>
</dbReference>
<dbReference type="Gene3D" id="1.25.40.10">
    <property type="entry name" value="Tetratricopeptide repeat domain"/>
    <property type="match status" value="1"/>
</dbReference>
<dbReference type="InterPro" id="IPR036388">
    <property type="entry name" value="WH-like_DNA-bd_sf"/>
</dbReference>
<dbReference type="PANTHER" id="PTHR43214">
    <property type="entry name" value="TWO-COMPONENT RESPONSE REGULATOR"/>
    <property type="match status" value="1"/>
</dbReference>
<evidence type="ECO:0000256" key="1">
    <source>
        <dbReference type="ARBA" id="ARBA00023125"/>
    </source>
</evidence>
<dbReference type="SMART" id="SM00382">
    <property type="entry name" value="AAA"/>
    <property type="match status" value="1"/>
</dbReference>
<proteinExistence type="predicted"/>
<accession>A0ABD5EGX3</accession>
<reference evidence="4" key="1">
    <citation type="submission" date="2023-07" db="EMBL/GenBank/DDBJ databases">
        <title>30 novel species of actinomycetes from the DSMZ collection.</title>
        <authorList>
            <person name="Nouioui I."/>
        </authorList>
    </citation>
    <scope>NUCLEOTIDE SEQUENCE [LARGE SCALE GENOMIC DNA]</scope>
    <source>
        <strain evidence="4">DSM 41981</strain>
    </source>
</reference>
<dbReference type="SUPFAM" id="SSF46894">
    <property type="entry name" value="C-terminal effector domain of the bipartite response regulators"/>
    <property type="match status" value="1"/>
</dbReference>
<dbReference type="CDD" id="cd06170">
    <property type="entry name" value="LuxR_C_like"/>
    <property type="match status" value="1"/>
</dbReference>
<dbReference type="InterPro" id="IPR011990">
    <property type="entry name" value="TPR-like_helical_dom_sf"/>
</dbReference>
<gene>
    <name evidence="3" type="ORF">RM877_02980</name>
</gene>
<evidence type="ECO:0000313" key="3">
    <source>
        <dbReference type="EMBL" id="MDT0433639.1"/>
    </source>
</evidence>
<dbReference type="PANTHER" id="PTHR43214:SF43">
    <property type="entry name" value="TWO-COMPONENT RESPONSE REGULATOR"/>
    <property type="match status" value="1"/>
</dbReference>
<dbReference type="AlphaFoldDB" id="A0ABD5EGX3"/>
<dbReference type="Gene3D" id="1.10.10.10">
    <property type="entry name" value="Winged helix-like DNA-binding domain superfamily/Winged helix DNA-binding domain"/>
    <property type="match status" value="1"/>
</dbReference>
<dbReference type="InterPro" id="IPR027417">
    <property type="entry name" value="P-loop_NTPase"/>
</dbReference>
<keyword evidence="1" id="KW-0238">DNA-binding</keyword>